<reference evidence="2" key="1">
    <citation type="submission" date="2020-10" db="EMBL/GenBank/DDBJ databases">
        <title>Taxonomic study of unclassified bacteria belonging to the class Ktedonobacteria.</title>
        <authorList>
            <person name="Yabe S."/>
            <person name="Wang C.M."/>
            <person name="Zheng Y."/>
            <person name="Sakai Y."/>
            <person name="Cavaletti L."/>
            <person name="Monciardini P."/>
            <person name="Donadio S."/>
        </authorList>
    </citation>
    <scope>NUCLEOTIDE SEQUENCE</scope>
    <source>
        <strain evidence="2">ID150040</strain>
    </source>
</reference>
<name>A0A8J3MWN1_9CHLR</name>
<dbReference type="EMBL" id="BNJK01000001">
    <property type="protein sequence ID" value="GHO90024.1"/>
    <property type="molecule type" value="Genomic_DNA"/>
</dbReference>
<evidence type="ECO:0000313" key="2">
    <source>
        <dbReference type="EMBL" id="GHO90024.1"/>
    </source>
</evidence>
<gene>
    <name evidence="2" type="ORF">KSF_000720</name>
</gene>
<evidence type="ECO:0000256" key="1">
    <source>
        <dbReference type="SAM" id="MobiDB-lite"/>
    </source>
</evidence>
<keyword evidence="3" id="KW-1185">Reference proteome</keyword>
<feature type="region of interest" description="Disordered" evidence="1">
    <location>
        <begin position="1"/>
        <end position="21"/>
    </location>
</feature>
<dbReference type="Proteomes" id="UP000597444">
    <property type="component" value="Unassembled WGS sequence"/>
</dbReference>
<protein>
    <recommendedName>
        <fullName evidence="4">Helix-turn-helix domain-containing protein</fullName>
    </recommendedName>
</protein>
<comment type="caution">
    <text evidence="2">The sequence shown here is derived from an EMBL/GenBank/DDBJ whole genome shotgun (WGS) entry which is preliminary data.</text>
</comment>
<sequence length="82" mass="9529">MEMREVMAPDQRQARRTAKREIVRQVESGATVSQARRGCPISLHRTTVYRLLKRVEHEGEHAFVERRYGHPIKLRGKCSPSC</sequence>
<evidence type="ECO:0000313" key="3">
    <source>
        <dbReference type="Proteomes" id="UP000597444"/>
    </source>
</evidence>
<dbReference type="AlphaFoldDB" id="A0A8J3MWN1"/>
<evidence type="ECO:0008006" key="4">
    <source>
        <dbReference type="Google" id="ProtNLM"/>
    </source>
</evidence>
<accession>A0A8J3MWN1</accession>
<organism evidence="2 3">
    <name type="scientific">Reticulibacter mediterranei</name>
    <dbReference type="NCBI Taxonomy" id="2778369"/>
    <lineage>
        <taxon>Bacteria</taxon>
        <taxon>Bacillati</taxon>
        <taxon>Chloroflexota</taxon>
        <taxon>Ktedonobacteria</taxon>
        <taxon>Ktedonobacterales</taxon>
        <taxon>Reticulibacteraceae</taxon>
        <taxon>Reticulibacter</taxon>
    </lineage>
</organism>
<proteinExistence type="predicted"/>